<proteinExistence type="predicted"/>
<organism evidence="1 2">
    <name type="scientific">Globodera pallida</name>
    <name type="common">Potato cyst nematode worm</name>
    <name type="synonym">Heterodera pallida</name>
    <dbReference type="NCBI Taxonomy" id="36090"/>
    <lineage>
        <taxon>Eukaryota</taxon>
        <taxon>Metazoa</taxon>
        <taxon>Ecdysozoa</taxon>
        <taxon>Nematoda</taxon>
        <taxon>Chromadorea</taxon>
        <taxon>Rhabditida</taxon>
        <taxon>Tylenchina</taxon>
        <taxon>Tylenchomorpha</taxon>
        <taxon>Tylenchoidea</taxon>
        <taxon>Heteroderidae</taxon>
        <taxon>Heteroderinae</taxon>
        <taxon>Globodera</taxon>
    </lineage>
</organism>
<reference evidence="1" key="2">
    <citation type="submission" date="2014-05" db="EMBL/GenBank/DDBJ databases">
        <title>The genome and life-stage specific transcriptomes of Globodera pallida elucidate key aspects of plant parasitism by a cyst nematode.</title>
        <authorList>
            <person name="Cotton J.A."/>
            <person name="Lilley C.J."/>
            <person name="Jones L.M."/>
            <person name="Kikuchi T."/>
            <person name="Reid A.J."/>
            <person name="Thorpe P."/>
            <person name="Tsai I.J."/>
            <person name="Beasley H."/>
            <person name="Blok V."/>
            <person name="Cock P.J.A."/>
            <person name="Van den Akker S.E."/>
            <person name="Holroyd N."/>
            <person name="Hunt M."/>
            <person name="Mantelin S."/>
            <person name="Naghra H."/>
            <person name="Pain A."/>
            <person name="Palomares-Rius J.E."/>
            <person name="Zarowiecki M."/>
            <person name="Berriman M."/>
            <person name="Jones J.T."/>
            <person name="Urwin P.E."/>
        </authorList>
    </citation>
    <scope>NUCLEOTIDE SEQUENCE [LARGE SCALE GENOMIC DNA]</scope>
    <source>
        <strain evidence="1">Lindley</strain>
    </source>
</reference>
<accession>A0A183CSB2</accession>
<protein>
    <submittedName>
        <fullName evidence="2">SNF2_N domain-containing protein</fullName>
    </submittedName>
</protein>
<dbReference type="WBParaSite" id="GPLIN_001577000">
    <property type="protein sequence ID" value="GPLIN_001577000"/>
    <property type="gene ID" value="GPLIN_001577000"/>
</dbReference>
<reference evidence="2" key="3">
    <citation type="submission" date="2016-06" db="UniProtKB">
        <authorList>
            <consortium name="WormBaseParasite"/>
        </authorList>
    </citation>
    <scope>IDENTIFICATION</scope>
</reference>
<dbReference type="AlphaFoldDB" id="A0A183CSB2"/>
<sequence length="70" mass="8271">MAQVKGLHKMQEQREAQMLLRMDKLRGAFNSMFLVLTPQNRWDVAARAKVFTLVEPKRLIAKMLRRINFV</sequence>
<reference evidence="1" key="1">
    <citation type="submission" date="2013-12" db="EMBL/GenBank/DDBJ databases">
        <authorList>
            <person name="Aslett M."/>
        </authorList>
    </citation>
    <scope>NUCLEOTIDE SEQUENCE [LARGE SCALE GENOMIC DNA]</scope>
    <source>
        <strain evidence="1">Lindley</strain>
    </source>
</reference>
<keyword evidence="1" id="KW-1185">Reference proteome</keyword>
<evidence type="ECO:0000313" key="2">
    <source>
        <dbReference type="WBParaSite" id="GPLIN_001577000"/>
    </source>
</evidence>
<name>A0A183CSB2_GLOPA</name>
<dbReference type="Proteomes" id="UP000050741">
    <property type="component" value="Unassembled WGS sequence"/>
</dbReference>
<evidence type="ECO:0000313" key="1">
    <source>
        <dbReference type="Proteomes" id="UP000050741"/>
    </source>
</evidence>